<keyword evidence="3" id="KW-1185">Reference proteome</keyword>
<proteinExistence type="predicted"/>
<dbReference type="InterPro" id="IPR017073">
    <property type="entry name" value="HGS/VPS27"/>
</dbReference>
<dbReference type="Pfam" id="PF00790">
    <property type="entry name" value="VHS"/>
    <property type="match status" value="1"/>
</dbReference>
<dbReference type="GO" id="GO:0032456">
    <property type="term" value="P:endocytic recycling"/>
    <property type="evidence" value="ECO:0007669"/>
    <property type="project" value="TreeGrafter"/>
</dbReference>
<dbReference type="Gene3D" id="1.25.40.90">
    <property type="match status" value="1"/>
</dbReference>
<evidence type="ECO:0000313" key="3">
    <source>
        <dbReference type="Proteomes" id="UP001154078"/>
    </source>
</evidence>
<dbReference type="SUPFAM" id="SSF48464">
    <property type="entry name" value="ENTH/VHS domain"/>
    <property type="match status" value="1"/>
</dbReference>
<feature type="domain" description="VHS" evidence="1">
    <location>
        <begin position="14"/>
        <end position="113"/>
    </location>
</feature>
<dbReference type="PANTHER" id="PTHR46275">
    <property type="entry name" value="HEPATOCYTE GROWTH FACTOR-REGULATED TYROSINE KINASE SUBSTRATE"/>
    <property type="match status" value="1"/>
</dbReference>
<organism evidence="2 3">
    <name type="scientific">Brassicogethes aeneus</name>
    <name type="common">Rape pollen beetle</name>
    <name type="synonym">Meligethes aeneus</name>
    <dbReference type="NCBI Taxonomy" id="1431903"/>
    <lineage>
        <taxon>Eukaryota</taxon>
        <taxon>Metazoa</taxon>
        <taxon>Ecdysozoa</taxon>
        <taxon>Arthropoda</taxon>
        <taxon>Hexapoda</taxon>
        <taxon>Insecta</taxon>
        <taxon>Pterygota</taxon>
        <taxon>Neoptera</taxon>
        <taxon>Endopterygota</taxon>
        <taxon>Coleoptera</taxon>
        <taxon>Polyphaga</taxon>
        <taxon>Cucujiformia</taxon>
        <taxon>Nitidulidae</taxon>
        <taxon>Meligethinae</taxon>
        <taxon>Brassicogethes</taxon>
    </lineage>
</organism>
<dbReference type="GO" id="GO:0031623">
    <property type="term" value="P:receptor internalization"/>
    <property type="evidence" value="ECO:0007669"/>
    <property type="project" value="TreeGrafter"/>
</dbReference>
<sequence>MFRGSVLGVLIDKATSHLLLESDWVTIMHICDLISQNDVEPRTVFVLIKEKLKSENPCTALYALIVLEGIIKNCGFTVCKELTTKMNCQFLYELARTTPHSKVKEKLLELIQACAFALRKNSQHGHLKRDRADLVLWIVRKLMFFQNFSSVLSAEATRVLGRTIWGSQHKIKLISAKTPKSTLACNKIAYTSKNK</sequence>
<dbReference type="AlphaFoldDB" id="A0A9P0FBK7"/>
<dbReference type="InterPro" id="IPR008942">
    <property type="entry name" value="ENTH_VHS"/>
</dbReference>
<name>A0A9P0FBK7_BRAAE</name>
<accession>A0A9P0FBK7</accession>
<dbReference type="GO" id="GO:0043130">
    <property type="term" value="F:ubiquitin binding"/>
    <property type="evidence" value="ECO:0007669"/>
    <property type="project" value="InterPro"/>
</dbReference>
<dbReference type="PANTHER" id="PTHR46275:SF1">
    <property type="entry name" value="HEPATOCYTE GROWTH FACTOR-REGULATED TYROSINE KINASE SUBSTRATE"/>
    <property type="match status" value="1"/>
</dbReference>
<dbReference type="InterPro" id="IPR002014">
    <property type="entry name" value="VHS_dom"/>
</dbReference>
<reference evidence="2" key="1">
    <citation type="submission" date="2021-12" db="EMBL/GenBank/DDBJ databases">
        <authorList>
            <person name="King R."/>
        </authorList>
    </citation>
    <scope>NUCLEOTIDE SEQUENCE</scope>
</reference>
<dbReference type="OrthoDB" id="957735at2759"/>
<dbReference type="GO" id="GO:0005769">
    <property type="term" value="C:early endosome"/>
    <property type="evidence" value="ECO:0007669"/>
    <property type="project" value="TreeGrafter"/>
</dbReference>
<dbReference type="Proteomes" id="UP001154078">
    <property type="component" value="Chromosome 11"/>
</dbReference>
<dbReference type="EMBL" id="OV121142">
    <property type="protein sequence ID" value="CAH0549434.1"/>
    <property type="molecule type" value="Genomic_DNA"/>
</dbReference>
<dbReference type="SMART" id="SM00288">
    <property type="entry name" value="VHS"/>
    <property type="match status" value="1"/>
</dbReference>
<protein>
    <recommendedName>
        <fullName evidence="1">VHS domain-containing protein</fullName>
    </recommendedName>
</protein>
<gene>
    <name evidence="2" type="ORF">MELIAE_LOCUS2571</name>
</gene>
<evidence type="ECO:0000259" key="1">
    <source>
        <dbReference type="PROSITE" id="PS50179"/>
    </source>
</evidence>
<dbReference type="PROSITE" id="PS50179">
    <property type="entry name" value="VHS"/>
    <property type="match status" value="1"/>
</dbReference>
<evidence type="ECO:0000313" key="2">
    <source>
        <dbReference type="EMBL" id="CAH0549434.1"/>
    </source>
</evidence>
<dbReference type="GO" id="GO:0035091">
    <property type="term" value="F:phosphatidylinositol binding"/>
    <property type="evidence" value="ECO:0007669"/>
    <property type="project" value="InterPro"/>
</dbReference>